<organism evidence="1 2">
    <name type="scientific">Datura stramonium</name>
    <name type="common">Jimsonweed</name>
    <name type="synonym">Common thornapple</name>
    <dbReference type="NCBI Taxonomy" id="4076"/>
    <lineage>
        <taxon>Eukaryota</taxon>
        <taxon>Viridiplantae</taxon>
        <taxon>Streptophyta</taxon>
        <taxon>Embryophyta</taxon>
        <taxon>Tracheophyta</taxon>
        <taxon>Spermatophyta</taxon>
        <taxon>Magnoliopsida</taxon>
        <taxon>eudicotyledons</taxon>
        <taxon>Gunneridae</taxon>
        <taxon>Pentapetalae</taxon>
        <taxon>asterids</taxon>
        <taxon>lamiids</taxon>
        <taxon>Solanales</taxon>
        <taxon>Solanaceae</taxon>
        <taxon>Solanoideae</taxon>
        <taxon>Datureae</taxon>
        <taxon>Datura</taxon>
    </lineage>
</organism>
<protein>
    <submittedName>
        <fullName evidence="1">Uncharacterized protein</fullName>
    </submittedName>
</protein>
<dbReference type="InterPro" id="IPR012340">
    <property type="entry name" value="NA-bd_OB-fold"/>
</dbReference>
<proteinExistence type="predicted"/>
<comment type="caution">
    <text evidence="1">The sequence shown here is derived from an EMBL/GenBank/DDBJ whole genome shotgun (WGS) entry which is preliminary data.</text>
</comment>
<dbReference type="EMBL" id="JACEIK010012984">
    <property type="protein sequence ID" value="MCE3216299.1"/>
    <property type="molecule type" value="Genomic_DNA"/>
</dbReference>
<dbReference type="Proteomes" id="UP000823775">
    <property type="component" value="Unassembled WGS sequence"/>
</dbReference>
<accession>A0ABS8WXT6</accession>
<dbReference type="PANTHER" id="PTHR47910:SF2">
    <property type="entry name" value="RIBULOSE BISPHOSPHATE CARBOXYLASE LARGE CHAIN, CATALYTIC DOMAIN-CONTAINING PROTEIN"/>
    <property type="match status" value="1"/>
</dbReference>
<keyword evidence="2" id="KW-1185">Reference proteome</keyword>
<sequence length="136" mass="15499">MILQDEEETQVEVIMFGTDITHYEDMFVPFQTYLVSVANVKESTKKYGNSIHDFTWVIYRSTIVEPIEMVTPPEHPLLPPTRLTVASFDNFDYQVAGSELVVYLLQDVLAIVTNGSPSSYASNGNRIQEFIIMDQQ</sequence>
<gene>
    <name evidence="1" type="ORF">HAX54_005942</name>
</gene>
<dbReference type="PANTHER" id="PTHR47910">
    <property type="entry name" value="RIBULOSE BISPHOSPHATE CARBOXYLASE LARGE CHAIN, CATALYTIC DOMAIN-CONTAINING PROTEIN"/>
    <property type="match status" value="1"/>
</dbReference>
<evidence type="ECO:0000313" key="2">
    <source>
        <dbReference type="Proteomes" id="UP000823775"/>
    </source>
</evidence>
<reference evidence="1 2" key="1">
    <citation type="journal article" date="2021" name="BMC Genomics">
        <title>Datura genome reveals duplications of psychoactive alkaloid biosynthetic genes and high mutation rate following tissue culture.</title>
        <authorList>
            <person name="Rajewski A."/>
            <person name="Carter-House D."/>
            <person name="Stajich J."/>
            <person name="Litt A."/>
        </authorList>
    </citation>
    <scope>NUCLEOTIDE SEQUENCE [LARGE SCALE GENOMIC DNA]</scope>
    <source>
        <strain evidence="1">AR-01</strain>
    </source>
</reference>
<name>A0ABS8WXT6_DATST</name>
<dbReference type="Gene3D" id="2.40.50.140">
    <property type="entry name" value="Nucleic acid-binding proteins"/>
    <property type="match status" value="1"/>
</dbReference>
<evidence type="ECO:0000313" key="1">
    <source>
        <dbReference type="EMBL" id="MCE3216299.1"/>
    </source>
</evidence>